<feature type="region of interest" description="Disordered" evidence="1">
    <location>
        <begin position="111"/>
        <end position="132"/>
    </location>
</feature>
<protein>
    <recommendedName>
        <fullName evidence="3">DHHA2 domain-containing protein</fullName>
    </recommendedName>
</protein>
<organism evidence="2">
    <name type="scientific">Neospora caninum (strain Liverpool)</name>
    <dbReference type="NCBI Taxonomy" id="572307"/>
    <lineage>
        <taxon>Eukaryota</taxon>
        <taxon>Sar</taxon>
        <taxon>Alveolata</taxon>
        <taxon>Apicomplexa</taxon>
        <taxon>Conoidasida</taxon>
        <taxon>Coccidia</taxon>
        <taxon>Eucoccidiorida</taxon>
        <taxon>Eimeriorina</taxon>
        <taxon>Sarcocystidae</taxon>
        <taxon>Neospora</taxon>
    </lineage>
</organism>
<feature type="compositionally biased region" description="Low complexity" evidence="1">
    <location>
        <begin position="57"/>
        <end position="89"/>
    </location>
</feature>
<dbReference type="Gene3D" id="3.90.1640.10">
    <property type="entry name" value="inorganic pyrophosphatase (n-terminal core)"/>
    <property type="match status" value="1"/>
</dbReference>
<dbReference type="SUPFAM" id="SSF64182">
    <property type="entry name" value="DHH phosphoesterases"/>
    <property type="match status" value="1"/>
</dbReference>
<name>A0A0F7UAE5_NEOCL</name>
<dbReference type="InterPro" id="IPR038222">
    <property type="entry name" value="DHHA2_dom_sf"/>
</dbReference>
<evidence type="ECO:0000256" key="1">
    <source>
        <dbReference type="SAM" id="MobiDB-lite"/>
    </source>
</evidence>
<reference evidence="2" key="1">
    <citation type="journal article" date="2015" name="PLoS ONE">
        <title>Comprehensive Evaluation of Toxoplasma gondii VEG and Neospora caninum LIV Genomes with Tachyzoite Stage Transcriptome and Proteome Defines Novel Transcript Features.</title>
        <authorList>
            <person name="Ramaprasad A."/>
            <person name="Mourier T."/>
            <person name="Naeem R."/>
            <person name="Malas T.B."/>
            <person name="Moussa E."/>
            <person name="Panigrahi A."/>
            <person name="Vermont S.J."/>
            <person name="Otto T.D."/>
            <person name="Wastling J."/>
            <person name="Pain A."/>
        </authorList>
    </citation>
    <scope>NUCLEOTIDE SEQUENCE</scope>
    <source>
        <strain evidence="2">Liverpool</strain>
    </source>
</reference>
<dbReference type="InterPro" id="IPR038763">
    <property type="entry name" value="DHH_sf"/>
</dbReference>
<dbReference type="AlphaFoldDB" id="A0A0F7UAE5"/>
<dbReference type="GO" id="GO:0004309">
    <property type="term" value="F:exopolyphosphatase activity"/>
    <property type="evidence" value="ECO:0007669"/>
    <property type="project" value="TreeGrafter"/>
</dbReference>
<sequence length="590" mass="63091">MHAGTSVPPRGTAGDTGLSSPLSFADGYTVSFALHAALAQFQPPFLRRLLRERQRQASDALSSSSSPLSSFSPRQSPFQPFSSSKVESGGSEGGGSLRLQMQSSLLSLAEPRTRKQTGAGPVASQTQPENRDTVFPEYLQNVGAFLRACKESAATAAAAAQHGTDGDVLLVLGNTSADLPLSSSPDKTAARLPVSEPAARPRFLPVVQCRSREYAYRLQTRWWLELCTGEFGDATLLFVDTPATATLLAQAADSPTAPLLALVDHNAVEPSEAALQENVVAMIDHHDVLPEARRSTVSAFAVDIPGPAVGSCCTLVSQLWQELSRITANLVEPPVALSCLLLGAVAVDTTACDTALFGIRWSSPDKEMQAALWGRAETFLGRNFSSPEAIVRAFGRIKFDIPRQLSLGLPALMRADYKSFVYSDVCGEDLKVGFGALTVPLSVILHVPGCRLRQREEAAGSTNLRGAFASAAATLIEEQNLGVVVGLSTYPRPADDGGGDVLERQMALIGKKALQYLIEGAIAYVTREVPSGVMVLKTVQDQQPTGCASSVLETLTDVFFVSQIPVKYSRKVLEPRFRQYFASLSRTHAP</sequence>
<evidence type="ECO:0000313" key="2">
    <source>
        <dbReference type="EMBL" id="CEL66854.1"/>
    </source>
</evidence>
<dbReference type="PANTHER" id="PTHR12112">
    <property type="entry name" value="BNIP - RELATED"/>
    <property type="match status" value="1"/>
</dbReference>
<dbReference type="Gene3D" id="3.10.310.20">
    <property type="entry name" value="DHHA2 domain"/>
    <property type="match status" value="1"/>
</dbReference>
<feature type="region of interest" description="Disordered" evidence="1">
    <location>
        <begin position="57"/>
        <end position="97"/>
    </location>
</feature>
<dbReference type="PANTHER" id="PTHR12112:SF39">
    <property type="entry name" value="EG:152A3.5 PROTEIN (FBGN0003116_PN PROTEIN)"/>
    <property type="match status" value="1"/>
</dbReference>
<gene>
    <name evidence="2" type="ORF">BN1204_026610</name>
</gene>
<evidence type="ECO:0008006" key="3">
    <source>
        <dbReference type="Google" id="ProtNLM"/>
    </source>
</evidence>
<accession>A0A0F7UAE5</accession>
<dbReference type="GO" id="GO:0005737">
    <property type="term" value="C:cytoplasm"/>
    <property type="evidence" value="ECO:0007669"/>
    <property type="project" value="TreeGrafter"/>
</dbReference>
<proteinExistence type="predicted"/>
<dbReference type="EMBL" id="LN714482">
    <property type="protein sequence ID" value="CEL66854.1"/>
    <property type="molecule type" value="Genomic_DNA"/>
</dbReference>